<comment type="similarity">
    <text evidence="2">Belongs to the endoribonuclease YbeY family.</text>
</comment>
<name>A0A1J5PNU2_9ZZZZ</name>
<keyword evidence="4" id="KW-0479">Metal-binding</keyword>
<dbReference type="InterPro" id="IPR023091">
    <property type="entry name" value="MetalPrtase_cat_dom_sf_prd"/>
</dbReference>
<dbReference type="PANTHER" id="PTHR46986:SF1">
    <property type="entry name" value="ENDORIBONUCLEASE YBEY, CHLOROPLASTIC"/>
    <property type="match status" value="1"/>
</dbReference>
<evidence type="ECO:0000313" key="8">
    <source>
        <dbReference type="EMBL" id="OIQ69252.1"/>
    </source>
</evidence>
<evidence type="ECO:0000256" key="4">
    <source>
        <dbReference type="ARBA" id="ARBA00022723"/>
    </source>
</evidence>
<dbReference type="HAMAP" id="MF_00009">
    <property type="entry name" value="Endoribonucl_YbeY"/>
    <property type="match status" value="1"/>
</dbReference>
<proteinExistence type="inferred from homology"/>
<dbReference type="PANTHER" id="PTHR46986">
    <property type="entry name" value="ENDORIBONUCLEASE YBEY, CHLOROPLASTIC"/>
    <property type="match status" value="1"/>
</dbReference>
<keyword evidence="6 8" id="KW-0378">Hydrolase</keyword>
<dbReference type="GO" id="GO:0006364">
    <property type="term" value="P:rRNA processing"/>
    <property type="evidence" value="ECO:0007669"/>
    <property type="project" value="InterPro"/>
</dbReference>
<keyword evidence="3" id="KW-0540">Nuclease</keyword>
<dbReference type="AlphaFoldDB" id="A0A1J5PNU2"/>
<keyword evidence="5" id="KW-0255">Endonuclease</keyword>
<dbReference type="InterPro" id="IPR002036">
    <property type="entry name" value="YbeY"/>
</dbReference>
<dbReference type="SUPFAM" id="SSF55486">
    <property type="entry name" value="Metalloproteases ('zincins'), catalytic domain"/>
    <property type="match status" value="1"/>
</dbReference>
<accession>A0A1J5PNU2</accession>
<evidence type="ECO:0000256" key="3">
    <source>
        <dbReference type="ARBA" id="ARBA00022722"/>
    </source>
</evidence>
<dbReference type="GO" id="GO:0046872">
    <property type="term" value="F:metal ion binding"/>
    <property type="evidence" value="ECO:0007669"/>
    <property type="project" value="UniProtKB-KW"/>
</dbReference>
<dbReference type="EMBL" id="MLJW01004833">
    <property type="protein sequence ID" value="OIQ69252.1"/>
    <property type="molecule type" value="Genomic_DNA"/>
</dbReference>
<dbReference type="GO" id="GO:0004519">
    <property type="term" value="F:endonuclease activity"/>
    <property type="evidence" value="ECO:0007669"/>
    <property type="project" value="UniProtKB-KW"/>
</dbReference>
<evidence type="ECO:0000256" key="2">
    <source>
        <dbReference type="ARBA" id="ARBA00010875"/>
    </source>
</evidence>
<reference evidence="8" key="1">
    <citation type="submission" date="2016-10" db="EMBL/GenBank/DDBJ databases">
        <title>Sequence of Gallionella enrichment culture.</title>
        <authorList>
            <person name="Poehlein A."/>
            <person name="Muehling M."/>
            <person name="Daniel R."/>
        </authorList>
    </citation>
    <scope>NUCLEOTIDE SEQUENCE</scope>
</reference>
<dbReference type="Pfam" id="PF02130">
    <property type="entry name" value="YbeY"/>
    <property type="match status" value="1"/>
</dbReference>
<dbReference type="NCBIfam" id="TIGR00043">
    <property type="entry name" value="rRNA maturation RNase YbeY"/>
    <property type="match status" value="1"/>
</dbReference>
<keyword evidence="7" id="KW-0862">Zinc</keyword>
<sequence>MEPPSTRPPDLDGPTVDVVVADPAWHRAIPNAGTIVRRAARAANMEGTIVLSSDRVVRGLNLRHRGRNKPTNVLTYEHPAPEIILALGVVRAEAAAQGRRPWHHLAHLVVHGALHLAGEDHDHPGDARRMEMAESRILHRIGVPNPWKRA</sequence>
<evidence type="ECO:0000256" key="1">
    <source>
        <dbReference type="ARBA" id="ARBA00001947"/>
    </source>
</evidence>
<dbReference type="GO" id="GO:0004222">
    <property type="term" value="F:metalloendopeptidase activity"/>
    <property type="evidence" value="ECO:0007669"/>
    <property type="project" value="InterPro"/>
</dbReference>
<gene>
    <name evidence="8" type="primary">ybeY_17</name>
    <name evidence="8" type="ORF">GALL_491490</name>
</gene>
<organism evidence="8">
    <name type="scientific">mine drainage metagenome</name>
    <dbReference type="NCBI Taxonomy" id="410659"/>
    <lineage>
        <taxon>unclassified sequences</taxon>
        <taxon>metagenomes</taxon>
        <taxon>ecological metagenomes</taxon>
    </lineage>
</organism>
<dbReference type="EC" id="3.1.-.-" evidence="8"/>
<evidence type="ECO:0000256" key="7">
    <source>
        <dbReference type="ARBA" id="ARBA00022833"/>
    </source>
</evidence>
<evidence type="ECO:0000256" key="5">
    <source>
        <dbReference type="ARBA" id="ARBA00022759"/>
    </source>
</evidence>
<comment type="caution">
    <text evidence="8">The sequence shown here is derived from an EMBL/GenBank/DDBJ whole genome shotgun (WGS) entry which is preliminary data.</text>
</comment>
<evidence type="ECO:0000256" key="6">
    <source>
        <dbReference type="ARBA" id="ARBA00022801"/>
    </source>
</evidence>
<protein>
    <submittedName>
        <fullName evidence="8">Endoribonuclease YbeY</fullName>
        <ecNumber evidence="8">3.1.-.-</ecNumber>
    </submittedName>
</protein>
<dbReference type="Gene3D" id="3.40.390.30">
    <property type="entry name" value="Metalloproteases ('zincins'), catalytic domain"/>
    <property type="match status" value="1"/>
</dbReference>
<comment type="cofactor">
    <cofactor evidence="1">
        <name>Zn(2+)</name>
        <dbReference type="ChEBI" id="CHEBI:29105"/>
    </cofactor>
</comment>